<gene>
    <name evidence="2" type="ORF">SCF082_LOCUS41495</name>
</gene>
<proteinExistence type="predicted"/>
<feature type="transmembrane region" description="Helical" evidence="1">
    <location>
        <begin position="32"/>
        <end position="52"/>
    </location>
</feature>
<evidence type="ECO:0000313" key="2">
    <source>
        <dbReference type="EMBL" id="CAK9087784.1"/>
    </source>
</evidence>
<keyword evidence="1" id="KW-1133">Transmembrane helix</keyword>
<accession>A0ABP0QIK5</accession>
<keyword evidence="1" id="KW-0472">Membrane</keyword>
<keyword evidence="3" id="KW-1185">Reference proteome</keyword>
<evidence type="ECO:0000256" key="1">
    <source>
        <dbReference type="SAM" id="Phobius"/>
    </source>
</evidence>
<dbReference type="Proteomes" id="UP001642464">
    <property type="component" value="Unassembled WGS sequence"/>
</dbReference>
<evidence type="ECO:0000313" key="3">
    <source>
        <dbReference type="Proteomes" id="UP001642464"/>
    </source>
</evidence>
<reference evidence="2 3" key="1">
    <citation type="submission" date="2024-02" db="EMBL/GenBank/DDBJ databases">
        <authorList>
            <person name="Chen Y."/>
            <person name="Shah S."/>
            <person name="Dougan E. K."/>
            <person name="Thang M."/>
            <person name="Chan C."/>
        </authorList>
    </citation>
    <scope>NUCLEOTIDE SEQUENCE [LARGE SCALE GENOMIC DNA]</scope>
</reference>
<feature type="transmembrane region" description="Helical" evidence="1">
    <location>
        <begin position="64"/>
        <end position="84"/>
    </location>
</feature>
<organism evidence="2 3">
    <name type="scientific">Durusdinium trenchii</name>
    <dbReference type="NCBI Taxonomy" id="1381693"/>
    <lineage>
        <taxon>Eukaryota</taxon>
        <taxon>Sar</taxon>
        <taxon>Alveolata</taxon>
        <taxon>Dinophyceae</taxon>
        <taxon>Suessiales</taxon>
        <taxon>Symbiodiniaceae</taxon>
        <taxon>Durusdinium</taxon>
    </lineage>
</organism>
<keyword evidence="1" id="KW-0812">Transmembrane</keyword>
<protein>
    <submittedName>
        <fullName evidence="2">Uncharacterized protein</fullName>
    </submittedName>
</protein>
<feature type="transmembrane region" description="Helical" evidence="1">
    <location>
        <begin position="7"/>
        <end position="26"/>
    </location>
</feature>
<name>A0ABP0QIK5_9DINO</name>
<dbReference type="EMBL" id="CAXAMM010039618">
    <property type="protein sequence ID" value="CAK9087784.1"/>
    <property type="molecule type" value="Genomic_DNA"/>
</dbReference>
<sequence length="245" mass="25839">MGGMGGLAMFFIVAYFGTMGLITHWFKLNAPFVAGVAFLTLFAYLVLVGTLSSWWPTGAGMCGAALWVFCLCVFISMGNMSNWWQEAGAAPILIGAGRMAQVGVRGAAPVAAATNTCAMLTNMATLSEKQLCCNQGYTTFCQSSAPAVQTVHHVHYVHHAVPDVVHSSVPYAPAGGLDHVHWHSGGFHSAIGSTIPSIHTGSWHSMGSTIPSTVHTVHTMSSAPSGDYVIDPGNLEDIPIPQTLH</sequence>
<comment type="caution">
    <text evidence="2">The sequence shown here is derived from an EMBL/GenBank/DDBJ whole genome shotgun (WGS) entry which is preliminary data.</text>
</comment>